<keyword evidence="2" id="KW-1185">Reference proteome</keyword>
<proteinExistence type="predicted"/>
<reference evidence="1 2" key="1">
    <citation type="journal article" date="2024" name="G3 (Bethesda)">
        <title>Genome assembly of Hibiscus sabdariffa L. provides insights into metabolisms of medicinal natural products.</title>
        <authorList>
            <person name="Kim T."/>
        </authorList>
    </citation>
    <scope>NUCLEOTIDE SEQUENCE [LARGE SCALE GENOMIC DNA]</scope>
    <source>
        <strain evidence="1">TK-2024</strain>
        <tissue evidence="1">Old leaves</tissue>
    </source>
</reference>
<evidence type="ECO:0000313" key="1">
    <source>
        <dbReference type="EMBL" id="KAK8551668.1"/>
    </source>
</evidence>
<evidence type="ECO:0000313" key="2">
    <source>
        <dbReference type="Proteomes" id="UP001472677"/>
    </source>
</evidence>
<comment type="caution">
    <text evidence="1">The sequence shown here is derived from an EMBL/GenBank/DDBJ whole genome shotgun (WGS) entry which is preliminary data.</text>
</comment>
<protein>
    <submittedName>
        <fullName evidence="1">Uncharacterized protein</fullName>
    </submittedName>
</protein>
<name>A0ABR2E3B8_9ROSI</name>
<dbReference type="Proteomes" id="UP001472677">
    <property type="component" value="Unassembled WGS sequence"/>
</dbReference>
<accession>A0ABR2E3B8</accession>
<dbReference type="EMBL" id="JBBPBM010000020">
    <property type="protein sequence ID" value="KAK8551668.1"/>
    <property type="molecule type" value="Genomic_DNA"/>
</dbReference>
<sequence length="127" mass="14581">MHREIRLFISYKRECPNVVWINRGTRVVHSGDEFGTDADPPSRLILEFEMEWLFCHPKATLKYSVDKLRLALDCFGIAKLRHLPSPVVLSAGLFRHTDQSILCFHLGQSQCIIAFASSHYLVLDLLL</sequence>
<organism evidence="1 2">
    <name type="scientific">Hibiscus sabdariffa</name>
    <name type="common">roselle</name>
    <dbReference type="NCBI Taxonomy" id="183260"/>
    <lineage>
        <taxon>Eukaryota</taxon>
        <taxon>Viridiplantae</taxon>
        <taxon>Streptophyta</taxon>
        <taxon>Embryophyta</taxon>
        <taxon>Tracheophyta</taxon>
        <taxon>Spermatophyta</taxon>
        <taxon>Magnoliopsida</taxon>
        <taxon>eudicotyledons</taxon>
        <taxon>Gunneridae</taxon>
        <taxon>Pentapetalae</taxon>
        <taxon>rosids</taxon>
        <taxon>malvids</taxon>
        <taxon>Malvales</taxon>
        <taxon>Malvaceae</taxon>
        <taxon>Malvoideae</taxon>
        <taxon>Hibiscus</taxon>
    </lineage>
</organism>
<gene>
    <name evidence="1" type="ORF">V6N12_040299</name>
</gene>